<keyword evidence="2" id="KW-0677">Repeat</keyword>
<keyword evidence="7" id="KW-1185">Reference proteome</keyword>
<proteinExistence type="predicted"/>
<dbReference type="Pfam" id="PF19028">
    <property type="entry name" value="TSP1_spondin"/>
    <property type="match status" value="1"/>
</dbReference>
<feature type="domain" description="Spondin-like TSP1" evidence="5">
    <location>
        <begin position="18"/>
        <end position="70"/>
    </location>
</feature>
<keyword evidence="4" id="KW-0325">Glycoprotein</keyword>
<dbReference type="Pfam" id="PF00090">
    <property type="entry name" value="TSP_1"/>
    <property type="match status" value="1"/>
</dbReference>
<dbReference type="Proteomes" id="UP000604046">
    <property type="component" value="Unassembled WGS sequence"/>
</dbReference>
<comment type="caution">
    <text evidence="6">The sequence shown here is derived from an EMBL/GenBank/DDBJ whole genome shotgun (WGS) entry which is preliminary data.</text>
</comment>
<dbReference type="PROSITE" id="PS50092">
    <property type="entry name" value="TSP1"/>
    <property type="match status" value="2"/>
</dbReference>
<dbReference type="InterPro" id="IPR000884">
    <property type="entry name" value="TSP1_rpt"/>
</dbReference>
<accession>A0A812PT96</accession>
<evidence type="ECO:0000256" key="1">
    <source>
        <dbReference type="ARBA" id="ARBA00022729"/>
    </source>
</evidence>
<dbReference type="OrthoDB" id="347314at2759"/>
<dbReference type="SMART" id="SM00209">
    <property type="entry name" value="TSP1"/>
    <property type="match status" value="2"/>
</dbReference>
<keyword evidence="1" id="KW-0732">Signal</keyword>
<dbReference type="SUPFAM" id="SSF82895">
    <property type="entry name" value="TSP-1 type 1 repeat"/>
    <property type="match status" value="2"/>
</dbReference>
<keyword evidence="3" id="KW-1015">Disulfide bond</keyword>
<organism evidence="6 7">
    <name type="scientific">Symbiodinium natans</name>
    <dbReference type="NCBI Taxonomy" id="878477"/>
    <lineage>
        <taxon>Eukaryota</taxon>
        <taxon>Sar</taxon>
        <taxon>Alveolata</taxon>
        <taxon>Dinophyceae</taxon>
        <taxon>Suessiales</taxon>
        <taxon>Symbiodiniaceae</taxon>
        <taxon>Symbiodinium</taxon>
    </lineage>
</organism>
<name>A0A812PT96_9DINO</name>
<evidence type="ECO:0000259" key="5">
    <source>
        <dbReference type="Pfam" id="PF19028"/>
    </source>
</evidence>
<evidence type="ECO:0000256" key="2">
    <source>
        <dbReference type="ARBA" id="ARBA00022737"/>
    </source>
</evidence>
<dbReference type="EMBL" id="CAJNDS010002167">
    <property type="protein sequence ID" value="CAE7358123.1"/>
    <property type="molecule type" value="Genomic_DNA"/>
</dbReference>
<dbReference type="PANTHER" id="PTHR22906:SF21">
    <property type="entry name" value="SEMA DOMAIN-CONTAINING PROTEIN"/>
    <property type="match status" value="1"/>
</dbReference>
<dbReference type="AlphaFoldDB" id="A0A812PT96"/>
<evidence type="ECO:0000256" key="3">
    <source>
        <dbReference type="ARBA" id="ARBA00023157"/>
    </source>
</evidence>
<sequence length="139" mass="15423">MAIVACNTEACPAIIRDCEFSKWNDWQDCSLPCGGGQQHRSRVLLIEASEGGKPCQGDLEEFHECNTQPCTAVPQVDCAWGEWARWSDCSALCNGHQERHRSILALAEHGGKACEGPERVVRTTQPGSWPGKPWMMARR</sequence>
<dbReference type="InterPro" id="IPR052065">
    <property type="entry name" value="Compl_asym_regulator"/>
</dbReference>
<gene>
    <name evidence="6" type="primary">HMCN1</name>
    <name evidence="6" type="ORF">SNAT2548_LOCUS19141</name>
</gene>
<dbReference type="InterPro" id="IPR036383">
    <property type="entry name" value="TSP1_rpt_sf"/>
</dbReference>
<dbReference type="Gene3D" id="2.20.100.10">
    <property type="entry name" value="Thrombospondin type-1 (TSP1) repeat"/>
    <property type="match status" value="2"/>
</dbReference>
<dbReference type="PANTHER" id="PTHR22906">
    <property type="entry name" value="PROPERDIN"/>
    <property type="match status" value="1"/>
</dbReference>
<dbReference type="InterPro" id="IPR044004">
    <property type="entry name" value="TSP1_spondin_dom"/>
</dbReference>
<protein>
    <submittedName>
        <fullName evidence="6">HMCN1 protein</fullName>
    </submittedName>
</protein>
<evidence type="ECO:0000256" key="4">
    <source>
        <dbReference type="ARBA" id="ARBA00023180"/>
    </source>
</evidence>
<evidence type="ECO:0000313" key="6">
    <source>
        <dbReference type="EMBL" id="CAE7358123.1"/>
    </source>
</evidence>
<evidence type="ECO:0000313" key="7">
    <source>
        <dbReference type="Proteomes" id="UP000604046"/>
    </source>
</evidence>
<reference evidence="6" key="1">
    <citation type="submission" date="2021-02" db="EMBL/GenBank/DDBJ databases">
        <authorList>
            <person name="Dougan E. K."/>
            <person name="Rhodes N."/>
            <person name="Thang M."/>
            <person name="Chan C."/>
        </authorList>
    </citation>
    <scope>NUCLEOTIDE SEQUENCE</scope>
</reference>